<reference evidence="1" key="1">
    <citation type="submission" date="2018-05" db="EMBL/GenBank/DDBJ databases">
        <authorList>
            <person name="Lanie J.A."/>
            <person name="Ng W.-L."/>
            <person name="Kazmierczak K.M."/>
            <person name="Andrzejewski T.M."/>
            <person name="Davidsen T.M."/>
            <person name="Wayne K.J."/>
            <person name="Tettelin H."/>
            <person name="Glass J.I."/>
            <person name="Rusch D."/>
            <person name="Podicherti R."/>
            <person name="Tsui H.-C.T."/>
            <person name="Winkler M.E."/>
        </authorList>
    </citation>
    <scope>NUCLEOTIDE SEQUENCE</scope>
</reference>
<dbReference type="InterPro" id="IPR016181">
    <property type="entry name" value="Acyl_CoA_acyltransferase"/>
</dbReference>
<dbReference type="Pfam" id="PF04339">
    <property type="entry name" value="FemAB_like"/>
    <property type="match status" value="1"/>
</dbReference>
<accession>A0A381W8C9</accession>
<name>A0A381W8C9_9ZZZZ</name>
<evidence type="ECO:0008006" key="2">
    <source>
        <dbReference type="Google" id="ProtNLM"/>
    </source>
</evidence>
<organism evidence="1">
    <name type="scientific">marine metagenome</name>
    <dbReference type="NCBI Taxonomy" id="408172"/>
    <lineage>
        <taxon>unclassified sequences</taxon>
        <taxon>metagenomes</taxon>
        <taxon>ecological metagenomes</taxon>
    </lineage>
</organism>
<gene>
    <name evidence="1" type="ORF">METZ01_LOCUS101092</name>
</gene>
<dbReference type="AlphaFoldDB" id="A0A381W8C9"/>
<sequence>MQARIAQSIAEVKPGTWNGLHGTDNPFVRHEFLHALEQSGSVGAASGWQPCHLLQSDDNGKLVAALPLYRKTNSYGEFVFDFAWADAYSRAGLDYYPKLVSAIPFTPATGPRCLVDCPQNYAKYCRLLLDTAMHLANKMGASSLHFLFPEANETKQLADAGLLIRKDCQFHWHNREYESFDAFLSQFKSAKRKKTRRERRRIREAGIQFEVRDGSQLDNATWDQLAPLYTNTFWQRGRHPYINVEFFRNVSQTMPENVIVFIAYKGTDAIATAICFRSNTTLYGRYWGSNGYYDSLHFETCYYQGIDYCIQEGLERFEPGTQGEHKISRGFVPVETWSAHWLSHPQFAAAVDNFLGRERSYVDRYIETIQDHIPYRKPSQ</sequence>
<dbReference type="Gene3D" id="3.40.630.30">
    <property type="match status" value="1"/>
</dbReference>
<dbReference type="SUPFAM" id="SSF55729">
    <property type="entry name" value="Acyl-CoA N-acyltransferases (Nat)"/>
    <property type="match status" value="1"/>
</dbReference>
<dbReference type="PANTHER" id="PTHR47017">
    <property type="entry name" value="ACYL-COA"/>
    <property type="match status" value="1"/>
</dbReference>
<dbReference type="InterPro" id="IPR007434">
    <property type="entry name" value="FemAB-like"/>
</dbReference>
<proteinExistence type="predicted"/>
<dbReference type="PANTHER" id="PTHR47017:SF1">
    <property type="entry name" value="ACYL-COA"/>
    <property type="match status" value="1"/>
</dbReference>
<protein>
    <recommendedName>
        <fullName evidence="2">BioF2-like acetyltransferase domain-containing protein</fullName>
    </recommendedName>
</protein>
<dbReference type="EMBL" id="UINC01010881">
    <property type="protein sequence ID" value="SVA48238.1"/>
    <property type="molecule type" value="Genomic_DNA"/>
</dbReference>
<evidence type="ECO:0000313" key="1">
    <source>
        <dbReference type="EMBL" id="SVA48238.1"/>
    </source>
</evidence>